<dbReference type="Pfam" id="PF21531">
    <property type="entry name" value="Rv2175c_wHTH"/>
    <property type="match status" value="1"/>
</dbReference>
<accession>A0ABW2SJL8</accession>
<keyword evidence="4" id="KW-1185">Reference proteome</keyword>
<evidence type="ECO:0000259" key="1">
    <source>
        <dbReference type="Pfam" id="PF18367"/>
    </source>
</evidence>
<dbReference type="Proteomes" id="UP001596527">
    <property type="component" value="Unassembled WGS sequence"/>
</dbReference>
<feature type="domain" description="DNA-binding protein Rv2175c wHTH" evidence="2">
    <location>
        <begin position="5"/>
        <end position="49"/>
    </location>
</feature>
<dbReference type="InterPro" id="IPR041098">
    <property type="entry name" value="Rv2175c_C"/>
</dbReference>
<evidence type="ECO:0000313" key="3">
    <source>
        <dbReference type="EMBL" id="MFC7580304.1"/>
    </source>
</evidence>
<dbReference type="Pfam" id="PF18367">
    <property type="entry name" value="Rv2175c_C"/>
    <property type="match status" value="1"/>
</dbReference>
<evidence type="ECO:0000259" key="2">
    <source>
        <dbReference type="Pfam" id="PF21531"/>
    </source>
</evidence>
<dbReference type="RefSeq" id="WP_380972185.1">
    <property type="nucleotide sequence ID" value="NZ_JBHTEF010000001.1"/>
</dbReference>
<reference evidence="4" key="1">
    <citation type="journal article" date="2019" name="Int. J. Syst. Evol. Microbiol.">
        <title>The Global Catalogue of Microorganisms (GCM) 10K type strain sequencing project: providing services to taxonomists for standard genome sequencing and annotation.</title>
        <authorList>
            <consortium name="The Broad Institute Genomics Platform"/>
            <consortium name="The Broad Institute Genome Sequencing Center for Infectious Disease"/>
            <person name="Wu L."/>
            <person name="Ma J."/>
        </authorList>
    </citation>
    <scope>NUCLEOTIDE SEQUENCE [LARGE SCALE GENOMIC DNA]</scope>
    <source>
        <strain evidence="4">CCUG 56698</strain>
    </source>
</reference>
<protein>
    <submittedName>
        <fullName evidence="3">Rv2175c family DNA-binding protein</fullName>
    </submittedName>
</protein>
<feature type="domain" description="Rv2175c C-terminal" evidence="1">
    <location>
        <begin position="62"/>
        <end position="115"/>
    </location>
</feature>
<evidence type="ECO:0000313" key="4">
    <source>
        <dbReference type="Proteomes" id="UP001596527"/>
    </source>
</evidence>
<name>A0ABW2SJL8_9ACTO</name>
<sequence length="116" mass="12687">MSEPTSVLSIAEAARKLGVEPRKIKQMVRDRQLFTVRAADGKAGIPEEILTKGESGWEPLWNLPGTLTLLADGGFSPEEAIAWLYTPEEELGETPLEALLRGRHHRVNAVAAMLAL</sequence>
<keyword evidence="3" id="KW-0238">DNA-binding</keyword>
<proteinExistence type="predicted"/>
<dbReference type="GO" id="GO:0003677">
    <property type="term" value="F:DNA binding"/>
    <property type="evidence" value="ECO:0007669"/>
    <property type="project" value="UniProtKB-KW"/>
</dbReference>
<comment type="caution">
    <text evidence="3">The sequence shown here is derived from an EMBL/GenBank/DDBJ whole genome shotgun (WGS) entry which is preliminary data.</text>
</comment>
<organism evidence="3 4">
    <name type="scientific">Schaalia naturae</name>
    <dbReference type="NCBI Taxonomy" id="635203"/>
    <lineage>
        <taxon>Bacteria</taxon>
        <taxon>Bacillati</taxon>
        <taxon>Actinomycetota</taxon>
        <taxon>Actinomycetes</taxon>
        <taxon>Actinomycetales</taxon>
        <taxon>Actinomycetaceae</taxon>
        <taxon>Schaalia</taxon>
    </lineage>
</organism>
<dbReference type="InterPro" id="IPR048576">
    <property type="entry name" value="Rv2175c_wHTH"/>
</dbReference>
<gene>
    <name evidence="3" type="ORF">ACFQWG_03575</name>
</gene>
<dbReference type="EMBL" id="JBHTEF010000001">
    <property type="protein sequence ID" value="MFC7580304.1"/>
    <property type="molecule type" value="Genomic_DNA"/>
</dbReference>